<dbReference type="EMBL" id="FQUT01000001">
    <property type="protein sequence ID" value="SHE47018.1"/>
    <property type="molecule type" value="Genomic_DNA"/>
</dbReference>
<accession>A0A1M4TRH9</accession>
<dbReference type="Proteomes" id="UP000184518">
    <property type="component" value="Unassembled WGS sequence"/>
</dbReference>
<keyword evidence="2" id="KW-1185">Reference proteome</keyword>
<proteinExistence type="predicted"/>
<gene>
    <name evidence="1" type="ORF">SAMN05443633_101305</name>
</gene>
<dbReference type="AlphaFoldDB" id="A0A1M4TRH9"/>
<dbReference type="Pfam" id="PF20131">
    <property type="entry name" value="MC3"/>
    <property type="match status" value="1"/>
</dbReference>
<reference evidence="2" key="1">
    <citation type="submission" date="2016-11" db="EMBL/GenBank/DDBJ databases">
        <authorList>
            <person name="Varghese N."/>
            <person name="Submissions S."/>
        </authorList>
    </citation>
    <scope>NUCLEOTIDE SEQUENCE [LARGE SCALE GENOMIC DNA]</scope>
    <source>
        <strain evidence="2">DSM 27619</strain>
    </source>
</reference>
<name>A0A1M4TRH9_9FLAO</name>
<dbReference type="InterPro" id="IPR045390">
    <property type="entry name" value="ABC-3C_MC3"/>
</dbReference>
<dbReference type="STRING" id="1416778.SAMN05443633_101305"/>
<sequence>MNSTWENRNPIIANLFNPAFCGEIIRVVIQSYNKQSNKKFPFALAFIILPILLHDETRKKLPRSVRSYFFVWIEENDYLFLNFAKRTQSMVKYTKEAIIFAMAYKKIYILETGEFIVLEKKIKKRNGEEYEEYNEILKKAEMLGKWLALTSDVKSIYSFLRITP</sequence>
<protein>
    <submittedName>
        <fullName evidence="1">Uncharacterized protein</fullName>
    </submittedName>
</protein>
<evidence type="ECO:0000313" key="1">
    <source>
        <dbReference type="EMBL" id="SHE47018.1"/>
    </source>
</evidence>
<organism evidence="1 2">
    <name type="scientific">Chryseobacterium arachidis</name>
    <dbReference type="NCBI Taxonomy" id="1416778"/>
    <lineage>
        <taxon>Bacteria</taxon>
        <taxon>Pseudomonadati</taxon>
        <taxon>Bacteroidota</taxon>
        <taxon>Flavobacteriia</taxon>
        <taxon>Flavobacteriales</taxon>
        <taxon>Weeksellaceae</taxon>
        <taxon>Chryseobacterium group</taxon>
        <taxon>Chryseobacterium</taxon>
    </lineage>
</organism>
<dbReference type="RefSeq" id="WP_072952856.1">
    <property type="nucleotide sequence ID" value="NZ_FQUT01000001.1"/>
</dbReference>
<dbReference type="OrthoDB" id="7059377at2"/>
<evidence type="ECO:0000313" key="2">
    <source>
        <dbReference type="Proteomes" id="UP000184518"/>
    </source>
</evidence>